<gene>
    <name evidence="2" type="ORF">J34TS1_02570</name>
</gene>
<reference evidence="2 3" key="1">
    <citation type="submission" date="2021-03" db="EMBL/GenBank/DDBJ databases">
        <title>Antimicrobial resistance genes in bacteria isolated from Japanese honey, and their potential for conferring macrolide and lincosamide resistance in the American foulbrood pathogen Paenibacillus larvae.</title>
        <authorList>
            <person name="Okamoto M."/>
            <person name="Kumagai M."/>
            <person name="Kanamori H."/>
            <person name="Takamatsu D."/>
        </authorList>
    </citation>
    <scope>NUCLEOTIDE SEQUENCE [LARGE SCALE GENOMIC DNA]</scope>
    <source>
        <strain evidence="2 3">J34TS1</strain>
    </source>
</reference>
<sequence length="160" mass="18271">MLEIAVGAGANFPYYDMAQVRLTAADFSPMMLKRAARIADELHMQVNLIESDIETLEFPEHSFDCVVSTLSLCGYDNPEQVLRNIRSWCRPDGRICLLEHGLGGNVFLKSAQHLLNPIARKMSGCHWNRDIVQIVKNSGLRIERMERYWGGMIHLIWARV</sequence>
<dbReference type="InterPro" id="IPR013216">
    <property type="entry name" value="Methyltransf_11"/>
</dbReference>
<proteinExistence type="predicted"/>
<feature type="domain" description="Methyltransferase type 11" evidence="1">
    <location>
        <begin position="2"/>
        <end position="96"/>
    </location>
</feature>
<keyword evidence="2" id="KW-0489">Methyltransferase</keyword>
<evidence type="ECO:0000259" key="1">
    <source>
        <dbReference type="Pfam" id="PF08241"/>
    </source>
</evidence>
<dbReference type="Pfam" id="PF08241">
    <property type="entry name" value="Methyltransf_11"/>
    <property type="match status" value="1"/>
</dbReference>
<protein>
    <submittedName>
        <fullName evidence="2">Type 11 methyltransferase</fullName>
    </submittedName>
</protein>
<dbReference type="InterPro" id="IPR052356">
    <property type="entry name" value="Thiol_S-MT"/>
</dbReference>
<dbReference type="EMBL" id="BORT01000001">
    <property type="protein sequence ID" value="GIO45492.1"/>
    <property type="molecule type" value="Genomic_DNA"/>
</dbReference>
<organism evidence="2 3">
    <name type="scientific">Paenibacillus azoreducens</name>
    <dbReference type="NCBI Taxonomy" id="116718"/>
    <lineage>
        <taxon>Bacteria</taxon>
        <taxon>Bacillati</taxon>
        <taxon>Bacillota</taxon>
        <taxon>Bacilli</taxon>
        <taxon>Bacillales</taxon>
        <taxon>Paenibacillaceae</taxon>
        <taxon>Paenibacillus</taxon>
    </lineage>
</organism>
<dbReference type="InterPro" id="IPR029063">
    <property type="entry name" value="SAM-dependent_MTases_sf"/>
</dbReference>
<keyword evidence="3" id="KW-1185">Reference proteome</keyword>
<evidence type="ECO:0000313" key="2">
    <source>
        <dbReference type="EMBL" id="GIO45492.1"/>
    </source>
</evidence>
<dbReference type="AlphaFoldDB" id="A0A920CQP3"/>
<dbReference type="PANTHER" id="PTHR45036:SF1">
    <property type="entry name" value="METHYLTRANSFERASE LIKE 7A"/>
    <property type="match status" value="1"/>
</dbReference>
<dbReference type="CDD" id="cd02440">
    <property type="entry name" value="AdoMet_MTases"/>
    <property type="match status" value="1"/>
</dbReference>
<dbReference type="SUPFAM" id="SSF53335">
    <property type="entry name" value="S-adenosyl-L-methionine-dependent methyltransferases"/>
    <property type="match status" value="1"/>
</dbReference>
<dbReference type="GO" id="GO:0008757">
    <property type="term" value="F:S-adenosylmethionine-dependent methyltransferase activity"/>
    <property type="evidence" value="ECO:0007669"/>
    <property type="project" value="InterPro"/>
</dbReference>
<accession>A0A920CQP3</accession>
<dbReference type="GO" id="GO:0032259">
    <property type="term" value="P:methylation"/>
    <property type="evidence" value="ECO:0007669"/>
    <property type="project" value="UniProtKB-KW"/>
</dbReference>
<dbReference type="Proteomes" id="UP000682811">
    <property type="component" value="Unassembled WGS sequence"/>
</dbReference>
<dbReference type="Gene3D" id="3.40.50.150">
    <property type="entry name" value="Vaccinia Virus protein VP39"/>
    <property type="match status" value="1"/>
</dbReference>
<name>A0A920CQP3_9BACL</name>
<dbReference type="PANTHER" id="PTHR45036">
    <property type="entry name" value="METHYLTRANSFERASE LIKE 7B"/>
    <property type="match status" value="1"/>
</dbReference>
<keyword evidence="2" id="KW-0808">Transferase</keyword>
<evidence type="ECO:0000313" key="3">
    <source>
        <dbReference type="Proteomes" id="UP000682811"/>
    </source>
</evidence>
<comment type="caution">
    <text evidence="2">The sequence shown here is derived from an EMBL/GenBank/DDBJ whole genome shotgun (WGS) entry which is preliminary data.</text>
</comment>